<protein>
    <recommendedName>
        <fullName evidence="4 7">Arabinan endo-1,5-alpha-L-arabinosidase</fullName>
        <ecNumber evidence="4 7">3.2.1.99</ecNumber>
    </recommendedName>
</protein>
<dbReference type="Proteomes" id="UP000275078">
    <property type="component" value="Unassembled WGS sequence"/>
</dbReference>
<evidence type="ECO:0000313" key="11">
    <source>
        <dbReference type="EMBL" id="RPA87701.1"/>
    </source>
</evidence>
<evidence type="ECO:0000256" key="4">
    <source>
        <dbReference type="ARBA" id="ARBA00012586"/>
    </source>
</evidence>
<feature type="active site" description="Proton acceptor" evidence="8">
    <location>
        <position position="35"/>
    </location>
</feature>
<dbReference type="SUPFAM" id="SSF75005">
    <property type="entry name" value="Arabinanase/levansucrase/invertase"/>
    <property type="match status" value="1"/>
</dbReference>
<dbReference type="PIRSF" id="PIRSF026534">
    <property type="entry name" value="Endo_alpha-L-arabinosidase"/>
    <property type="match status" value="1"/>
</dbReference>
<evidence type="ECO:0000256" key="6">
    <source>
        <dbReference type="ARBA" id="ARBA00023295"/>
    </source>
</evidence>
<keyword evidence="12" id="KW-1185">Reference proteome</keyword>
<name>A0A3N4ITW7_ASCIM</name>
<reference evidence="11 12" key="1">
    <citation type="journal article" date="2018" name="Nat. Ecol. Evol.">
        <title>Pezizomycetes genomes reveal the molecular basis of ectomycorrhizal truffle lifestyle.</title>
        <authorList>
            <person name="Murat C."/>
            <person name="Payen T."/>
            <person name="Noel B."/>
            <person name="Kuo A."/>
            <person name="Morin E."/>
            <person name="Chen J."/>
            <person name="Kohler A."/>
            <person name="Krizsan K."/>
            <person name="Balestrini R."/>
            <person name="Da Silva C."/>
            <person name="Montanini B."/>
            <person name="Hainaut M."/>
            <person name="Levati E."/>
            <person name="Barry K.W."/>
            <person name="Belfiori B."/>
            <person name="Cichocki N."/>
            <person name="Clum A."/>
            <person name="Dockter R.B."/>
            <person name="Fauchery L."/>
            <person name="Guy J."/>
            <person name="Iotti M."/>
            <person name="Le Tacon F."/>
            <person name="Lindquist E.A."/>
            <person name="Lipzen A."/>
            <person name="Malagnac F."/>
            <person name="Mello A."/>
            <person name="Molinier V."/>
            <person name="Miyauchi S."/>
            <person name="Poulain J."/>
            <person name="Riccioni C."/>
            <person name="Rubini A."/>
            <person name="Sitrit Y."/>
            <person name="Splivallo R."/>
            <person name="Traeger S."/>
            <person name="Wang M."/>
            <person name="Zifcakova L."/>
            <person name="Wipf D."/>
            <person name="Zambonelli A."/>
            <person name="Paolocci F."/>
            <person name="Nowrousian M."/>
            <person name="Ottonello S."/>
            <person name="Baldrian P."/>
            <person name="Spatafora J.W."/>
            <person name="Henrissat B."/>
            <person name="Nagy L.G."/>
            <person name="Aury J.M."/>
            <person name="Wincker P."/>
            <person name="Grigoriev I.V."/>
            <person name="Bonfante P."/>
            <person name="Martin F.M."/>
        </authorList>
    </citation>
    <scope>NUCLEOTIDE SEQUENCE [LARGE SCALE GENOMIC DNA]</scope>
    <source>
        <strain evidence="11 12">RN42</strain>
    </source>
</reference>
<evidence type="ECO:0000256" key="2">
    <source>
        <dbReference type="ARBA" id="ARBA00004834"/>
    </source>
</evidence>
<keyword evidence="6 7" id="KW-0326">Glycosidase</keyword>
<dbReference type="InterPro" id="IPR016840">
    <property type="entry name" value="Glyco_hydro_43_endo_a_Ara-ase"/>
</dbReference>
<accession>A0A3N4ITW7</accession>
<dbReference type="InterPro" id="IPR006710">
    <property type="entry name" value="Glyco_hydro_43"/>
</dbReference>
<dbReference type="Gene3D" id="2.115.10.20">
    <property type="entry name" value="Glycosyl hydrolase domain, family 43"/>
    <property type="match status" value="1"/>
</dbReference>
<keyword evidence="5 7" id="KW-0378">Hydrolase</keyword>
<dbReference type="PANTHER" id="PTHR43301">
    <property type="entry name" value="ARABINAN ENDO-1,5-ALPHA-L-ARABINOSIDASE"/>
    <property type="match status" value="1"/>
</dbReference>
<dbReference type="InterPro" id="IPR050727">
    <property type="entry name" value="GH43_arabinanases"/>
</dbReference>
<evidence type="ECO:0000313" key="12">
    <source>
        <dbReference type="Proteomes" id="UP000275078"/>
    </source>
</evidence>
<dbReference type="GO" id="GO:0031222">
    <property type="term" value="P:arabinan catabolic process"/>
    <property type="evidence" value="ECO:0007669"/>
    <property type="project" value="UniProtKB-UniPathway"/>
</dbReference>
<evidence type="ECO:0000256" key="1">
    <source>
        <dbReference type="ARBA" id="ARBA00000375"/>
    </source>
</evidence>
<sequence length="322" mass="35658">MKLQSFLLLLVSIITQTHAQYPSPQPCTGACGTHDPTIIRRASDGLYFRFATNGYINTATSWSLSGPWTDRGPAVNRPPSMNYGTDYWAPDVHNINGLYHLYYSISTFSSQSSGIGLLTSPTLDPLSWTDHGSIALDSRPGSPYNTIDANLIQAADGRYYMNFGSFWSNLYQAPMSSDLKRASGTPRQIAFEPTPPQPLEGGYMFREGGWYYLFFSKGRCCGLDVDPPGWGEEYKIMVCRSGVVDRGFVDRSGRSCLSGGGEVVLQSFGNVYAPGGQGVYRDPSMGPVLYYHYKNWNIGIRDGDAQFGWNRLDFSSGWPVVR</sequence>
<dbReference type="PANTHER" id="PTHR43301:SF3">
    <property type="entry name" value="ARABINAN ENDO-1,5-ALPHA-L-ARABINOSIDASE A-RELATED"/>
    <property type="match status" value="1"/>
</dbReference>
<feature type="signal peptide" evidence="10">
    <location>
        <begin position="1"/>
        <end position="19"/>
    </location>
</feature>
<feature type="chain" id="PRO_5018126044" description="Arabinan endo-1,5-alpha-L-arabinosidase" evidence="10">
    <location>
        <begin position="20"/>
        <end position="322"/>
    </location>
</feature>
<dbReference type="STRING" id="1160509.A0A3N4ITW7"/>
<dbReference type="InterPro" id="IPR023296">
    <property type="entry name" value="Glyco_hydro_beta-prop_sf"/>
</dbReference>
<feature type="site" description="Important for catalytic activity, responsible for pKa modulation of the active site Glu and correct orientation of both the proton donor and substrate" evidence="9">
    <location>
        <position position="148"/>
    </location>
</feature>
<dbReference type="UniPathway" id="UPA00667"/>
<evidence type="ECO:0000256" key="9">
    <source>
        <dbReference type="PIRSR" id="PIRSR606710-2"/>
    </source>
</evidence>
<feature type="active site" description="Proton donor" evidence="8">
    <location>
        <position position="200"/>
    </location>
</feature>
<organism evidence="11 12">
    <name type="scientific">Ascobolus immersus RN42</name>
    <dbReference type="NCBI Taxonomy" id="1160509"/>
    <lineage>
        <taxon>Eukaryota</taxon>
        <taxon>Fungi</taxon>
        <taxon>Dikarya</taxon>
        <taxon>Ascomycota</taxon>
        <taxon>Pezizomycotina</taxon>
        <taxon>Pezizomycetes</taxon>
        <taxon>Pezizales</taxon>
        <taxon>Ascobolaceae</taxon>
        <taxon>Ascobolus</taxon>
    </lineage>
</organism>
<proteinExistence type="inferred from homology"/>
<gene>
    <name evidence="11" type="ORF">BJ508DRAFT_233260</name>
</gene>
<dbReference type="Pfam" id="PF04616">
    <property type="entry name" value="Glyco_hydro_43"/>
    <property type="match status" value="1"/>
</dbReference>
<keyword evidence="10" id="KW-0732">Signal</keyword>
<evidence type="ECO:0000256" key="5">
    <source>
        <dbReference type="ARBA" id="ARBA00022801"/>
    </source>
</evidence>
<dbReference type="EC" id="3.2.1.99" evidence="4 7"/>
<dbReference type="OrthoDB" id="195678at2759"/>
<dbReference type="CDD" id="cd18831">
    <property type="entry name" value="GH43_AnAbnA-like"/>
    <property type="match status" value="1"/>
</dbReference>
<comment type="pathway">
    <text evidence="2 7">Glycan metabolism; L-arabinan degradation.</text>
</comment>
<evidence type="ECO:0000256" key="8">
    <source>
        <dbReference type="PIRSR" id="PIRSR606710-1"/>
    </source>
</evidence>
<evidence type="ECO:0000256" key="10">
    <source>
        <dbReference type="SAM" id="SignalP"/>
    </source>
</evidence>
<comment type="catalytic activity">
    <reaction evidence="1 7">
        <text>Endohydrolysis of (1-&gt;5)-alpha-arabinofuranosidic linkages in (1-&gt;5)-arabinans.</text>
        <dbReference type="EC" id="3.2.1.99"/>
    </reaction>
</comment>
<dbReference type="AlphaFoldDB" id="A0A3N4ITW7"/>
<evidence type="ECO:0000256" key="7">
    <source>
        <dbReference type="PIRNR" id="PIRNR026534"/>
    </source>
</evidence>
<evidence type="ECO:0000256" key="3">
    <source>
        <dbReference type="ARBA" id="ARBA00009865"/>
    </source>
</evidence>
<dbReference type="EMBL" id="ML119646">
    <property type="protein sequence ID" value="RPA87701.1"/>
    <property type="molecule type" value="Genomic_DNA"/>
</dbReference>
<dbReference type="GO" id="GO:0046558">
    <property type="term" value="F:arabinan endo-1,5-alpha-L-arabinosidase activity"/>
    <property type="evidence" value="ECO:0007669"/>
    <property type="project" value="UniProtKB-EC"/>
</dbReference>
<comment type="similarity">
    <text evidence="3 7">Belongs to the glycosyl hydrolase 43 family.</text>
</comment>